<dbReference type="EMBL" id="FNJU01000008">
    <property type="protein sequence ID" value="SDP82833.1"/>
    <property type="molecule type" value="Genomic_DNA"/>
</dbReference>
<evidence type="ECO:0000256" key="3">
    <source>
        <dbReference type="ARBA" id="ARBA00023027"/>
    </source>
</evidence>
<keyword evidence="2 4" id="KW-0560">Oxidoreductase</keyword>
<dbReference type="AlphaFoldDB" id="A0A1H0VWV6"/>
<dbReference type="InterPro" id="IPR036291">
    <property type="entry name" value="NAD(P)-bd_dom_sf"/>
</dbReference>
<evidence type="ECO:0000313" key="7">
    <source>
        <dbReference type="EMBL" id="SDP82833.1"/>
    </source>
</evidence>
<accession>A0A1H0VWV6</accession>
<dbReference type="OrthoDB" id="9805416at2"/>
<proteinExistence type="inferred from homology"/>
<dbReference type="SUPFAM" id="SSF51735">
    <property type="entry name" value="NAD(P)-binding Rossmann-fold domains"/>
    <property type="match status" value="1"/>
</dbReference>
<evidence type="ECO:0000313" key="8">
    <source>
        <dbReference type="Proteomes" id="UP000199159"/>
    </source>
</evidence>
<name>A0A1H0VWV6_9BACI</name>
<evidence type="ECO:0000256" key="2">
    <source>
        <dbReference type="ARBA" id="ARBA00023002"/>
    </source>
</evidence>
<dbReference type="FunFam" id="3.40.50.720:FF:000363">
    <property type="entry name" value="D-isomer specific 2-hydroxyacid dehydrogenase"/>
    <property type="match status" value="1"/>
</dbReference>
<protein>
    <submittedName>
        <fullName evidence="7">Phosphoglycerate dehydrogenase</fullName>
    </submittedName>
</protein>
<gene>
    <name evidence="7" type="ORF">SAMN05216565_10821</name>
</gene>
<dbReference type="Proteomes" id="UP000199159">
    <property type="component" value="Unassembled WGS sequence"/>
</dbReference>
<comment type="similarity">
    <text evidence="1 4">Belongs to the D-isomer specific 2-hydroxyacid dehydrogenase family.</text>
</comment>
<dbReference type="InterPro" id="IPR006140">
    <property type="entry name" value="D-isomer_DH_NAD-bd"/>
</dbReference>
<reference evidence="8" key="1">
    <citation type="submission" date="2016-10" db="EMBL/GenBank/DDBJ databases">
        <authorList>
            <person name="Varghese N."/>
            <person name="Submissions S."/>
        </authorList>
    </citation>
    <scope>NUCLEOTIDE SEQUENCE [LARGE SCALE GENOMIC DNA]</scope>
    <source>
        <strain evidence="8">IBRC-M10078</strain>
    </source>
</reference>
<evidence type="ECO:0000256" key="4">
    <source>
        <dbReference type="RuleBase" id="RU003719"/>
    </source>
</evidence>
<dbReference type="GO" id="GO:0051287">
    <property type="term" value="F:NAD binding"/>
    <property type="evidence" value="ECO:0007669"/>
    <property type="project" value="InterPro"/>
</dbReference>
<dbReference type="PANTHER" id="PTHR43333:SF1">
    <property type="entry name" value="D-ISOMER SPECIFIC 2-HYDROXYACID DEHYDROGENASE NAD-BINDING DOMAIN-CONTAINING PROTEIN"/>
    <property type="match status" value="1"/>
</dbReference>
<dbReference type="PANTHER" id="PTHR43333">
    <property type="entry name" value="2-HACID_DH_C DOMAIN-CONTAINING PROTEIN"/>
    <property type="match status" value="1"/>
</dbReference>
<dbReference type="RefSeq" id="WP_090856120.1">
    <property type="nucleotide sequence ID" value="NZ_FNJU01000008.1"/>
</dbReference>
<feature type="domain" description="D-isomer specific 2-hydroxyacid dehydrogenase NAD-binding" evidence="6">
    <location>
        <begin position="106"/>
        <end position="280"/>
    </location>
</feature>
<dbReference type="InterPro" id="IPR006139">
    <property type="entry name" value="D-isomer_2_OHA_DH_cat_dom"/>
</dbReference>
<evidence type="ECO:0000256" key="1">
    <source>
        <dbReference type="ARBA" id="ARBA00005854"/>
    </source>
</evidence>
<dbReference type="GO" id="GO:0016616">
    <property type="term" value="F:oxidoreductase activity, acting on the CH-OH group of donors, NAD or NADP as acceptor"/>
    <property type="evidence" value="ECO:0007669"/>
    <property type="project" value="InterPro"/>
</dbReference>
<evidence type="ECO:0000259" key="5">
    <source>
        <dbReference type="Pfam" id="PF00389"/>
    </source>
</evidence>
<feature type="domain" description="D-isomer specific 2-hydroxyacid dehydrogenase catalytic" evidence="5">
    <location>
        <begin position="31"/>
        <end position="308"/>
    </location>
</feature>
<dbReference type="CDD" id="cd05300">
    <property type="entry name" value="2-Hacid_dh_1"/>
    <property type="match status" value="1"/>
</dbReference>
<sequence length="319" mass="36165">MAQKLIITHDLDERLKRSIMEIIPNWDVIISKDPTSWESHLKDAEIIAGWKKEIAHTCIHNQAELKWLQAWSAGVNSLPLREMENRGMIITTANGVHAYPISETIFALLLGLIRKINEYVRNQEKKTWHHSNIKGEIHEKTIGILGVGAIGKETAKIAKAFGMHVIGFRHSGKSEQYVDQMYTLAQLNDMLPHCDFVVITLPLTDETYQLFGSKQFSLMKTSALLVNIGRGEIVIEEELIQALEQGQIAGAGLDVFEKEPLPQDNPLWELNNVIITPHTSGATEYYNQRVIEDIFIPNLKNYLKGQKPSINLLDYNKGY</sequence>
<keyword evidence="3" id="KW-0520">NAD</keyword>
<organism evidence="7 8">
    <name type="scientific">Litchfieldia salsa</name>
    <dbReference type="NCBI Taxonomy" id="930152"/>
    <lineage>
        <taxon>Bacteria</taxon>
        <taxon>Bacillati</taxon>
        <taxon>Bacillota</taxon>
        <taxon>Bacilli</taxon>
        <taxon>Bacillales</taxon>
        <taxon>Bacillaceae</taxon>
        <taxon>Litchfieldia</taxon>
    </lineage>
</organism>
<dbReference type="Pfam" id="PF02826">
    <property type="entry name" value="2-Hacid_dh_C"/>
    <property type="match status" value="1"/>
</dbReference>
<dbReference type="STRING" id="930152.SAMN05216565_10821"/>
<dbReference type="SUPFAM" id="SSF52283">
    <property type="entry name" value="Formate/glycerate dehydrogenase catalytic domain-like"/>
    <property type="match status" value="1"/>
</dbReference>
<dbReference type="Pfam" id="PF00389">
    <property type="entry name" value="2-Hacid_dh"/>
    <property type="match status" value="1"/>
</dbReference>
<evidence type="ECO:0000259" key="6">
    <source>
        <dbReference type="Pfam" id="PF02826"/>
    </source>
</evidence>
<keyword evidence="8" id="KW-1185">Reference proteome</keyword>
<dbReference type="Gene3D" id="3.40.50.720">
    <property type="entry name" value="NAD(P)-binding Rossmann-like Domain"/>
    <property type="match status" value="2"/>
</dbReference>